<evidence type="ECO:0000313" key="2">
    <source>
        <dbReference type="Proteomes" id="UP000664844"/>
    </source>
</evidence>
<organism evidence="1 2">
    <name type="scientific">Phormidium pseudopriestleyi FRX01</name>
    <dbReference type="NCBI Taxonomy" id="1759528"/>
    <lineage>
        <taxon>Bacteria</taxon>
        <taxon>Bacillati</taxon>
        <taxon>Cyanobacteriota</taxon>
        <taxon>Cyanophyceae</taxon>
        <taxon>Oscillatoriophycideae</taxon>
        <taxon>Oscillatoriales</taxon>
        <taxon>Oscillatoriaceae</taxon>
        <taxon>Phormidium</taxon>
    </lineage>
</organism>
<comment type="caution">
    <text evidence="1">The sequence shown here is derived from an EMBL/GenBank/DDBJ whole genome shotgun (WGS) entry which is preliminary data.</text>
</comment>
<gene>
    <name evidence="1" type="ORF">J0895_03395</name>
</gene>
<proteinExistence type="predicted"/>
<sequence>MIHFIGVREWFEESAQERFAEWVPGPFRVTGAGTVCGMGSGTGSGVGGWGFGGGSGVGKGLGSGI</sequence>
<dbReference type="RefSeq" id="WP_207086726.1">
    <property type="nucleotide sequence ID" value="NZ_JAFLQW010000081.1"/>
</dbReference>
<dbReference type="Proteomes" id="UP000664844">
    <property type="component" value="Unassembled WGS sequence"/>
</dbReference>
<keyword evidence="2" id="KW-1185">Reference proteome</keyword>
<protein>
    <submittedName>
        <fullName evidence="1">Uncharacterized protein</fullName>
    </submittedName>
</protein>
<evidence type="ECO:0000313" key="1">
    <source>
        <dbReference type="EMBL" id="MBO0348161.1"/>
    </source>
</evidence>
<dbReference type="EMBL" id="JAFLQW010000081">
    <property type="protein sequence ID" value="MBO0348161.1"/>
    <property type="molecule type" value="Genomic_DNA"/>
</dbReference>
<accession>A0ABS3FNE0</accession>
<name>A0ABS3FNE0_9CYAN</name>
<reference evidence="1 2" key="1">
    <citation type="submission" date="2021-03" db="EMBL/GenBank/DDBJ databases">
        <title>Metabolic Capacity of the Antarctic Cyanobacterium Phormidium pseudopriestleyi that Sustains Oxygenic Photosynthesis in the Presence of Hydrogen Sulfide.</title>
        <authorList>
            <person name="Lumian J.E."/>
            <person name="Jungblut A.D."/>
            <person name="Dillon M.L."/>
            <person name="Hawes I."/>
            <person name="Doran P.T."/>
            <person name="Mackey T.J."/>
            <person name="Dick G.J."/>
            <person name="Grettenberger C.L."/>
            <person name="Sumner D.Y."/>
        </authorList>
    </citation>
    <scope>NUCLEOTIDE SEQUENCE [LARGE SCALE GENOMIC DNA]</scope>
    <source>
        <strain evidence="1 2">FRX01</strain>
    </source>
</reference>